<sequence>MSRTRPLPSTVQFNQLLSRVVNLKEYSAAINLFKDICSLGVSVDEYTMNIAINGLCLSGLFREKRINESQELLRKMVGEGLSELNIVTCGIVVDGLCKDRMIDSALALLKEMPEKDILPNVVTYSSLISGLCNFRRWEDVKADEGDGVVPDISECGHVHHLY</sequence>
<dbReference type="PANTHER" id="PTHR46128:SF211">
    <property type="entry name" value="PENTACOTRIPEPTIDE-REPEAT REGION OF PRORP DOMAIN-CONTAINING PROTEIN"/>
    <property type="match status" value="1"/>
</dbReference>
<protein>
    <submittedName>
        <fullName evidence="4">Pentatricopeptide repeat-containing protein -mitochondrial</fullName>
    </submittedName>
</protein>
<evidence type="ECO:0000256" key="3">
    <source>
        <dbReference type="PROSITE-ProRule" id="PRU00708"/>
    </source>
</evidence>
<reference evidence="4" key="1">
    <citation type="submission" date="2019-12" db="EMBL/GenBank/DDBJ databases">
        <authorList>
            <person name="Scholes J."/>
        </authorList>
    </citation>
    <scope>NUCLEOTIDE SEQUENCE</scope>
</reference>
<feature type="repeat" description="PPR" evidence="3">
    <location>
        <begin position="85"/>
        <end position="119"/>
    </location>
</feature>
<dbReference type="InterPro" id="IPR011990">
    <property type="entry name" value="TPR-like_helical_dom_sf"/>
</dbReference>
<comment type="similarity">
    <text evidence="1">Belongs to the PPR family. P subfamily.</text>
</comment>
<dbReference type="AlphaFoldDB" id="A0A9N7RRE2"/>
<comment type="caution">
    <text evidence="4">The sequence shown here is derived from an EMBL/GenBank/DDBJ whole genome shotgun (WGS) entry which is preliminary data.</text>
</comment>
<dbReference type="PROSITE" id="PS51375">
    <property type="entry name" value="PPR"/>
    <property type="match status" value="1"/>
</dbReference>
<evidence type="ECO:0000313" key="5">
    <source>
        <dbReference type="Proteomes" id="UP001153555"/>
    </source>
</evidence>
<name>A0A9N7RRE2_STRHE</name>
<accession>A0A9N7RRE2</accession>
<keyword evidence="5" id="KW-1185">Reference proteome</keyword>
<evidence type="ECO:0000256" key="1">
    <source>
        <dbReference type="ARBA" id="ARBA00007626"/>
    </source>
</evidence>
<dbReference type="PANTHER" id="PTHR46128">
    <property type="entry name" value="MITOCHONDRIAL GROUP I INTRON SPLICING FACTOR CCM1"/>
    <property type="match status" value="1"/>
</dbReference>
<organism evidence="4 5">
    <name type="scientific">Striga hermonthica</name>
    <name type="common">Purple witchweed</name>
    <name type="synonym">Buchnera hermonthica</name>
    <dbReference type="NCBI Taxonomy" id="68872"/>
    <lineage>
        <taxon>Eukaryota</taxon>
        <taxon>Viridiplantae</taxon>
        <taxon>Streptophyta</taxon>
        <taxon>Embryophyta</taxon>
        <taxon>Tracheophyta</taxon>
        <taxon>Spermatophyta</taxon>
        <taxon>Magnoliopsida</taxon>
        <taxon>eudicotyledons</taxon>
        <taxon>Gunneridae</taxon>
        <taxon>Pentapetalae</taxon>
        <taxon>asterids</taxon>
        <taxon>lamiids</taxon>
        <taxon>Lamiales</taxon>
        <taxon>Orobanchaceae</taxon>
        <taxon>Buchnereae</taxon>
        <taxon>Striga</taxon>
    </lineage>
</organism>
<dbReference type="Pfam" id="PF13041">
    <property type="entry name" value="PPR_2"/>
    <property type="match status" value="2"/>
</dbReference>
<keyword evidence="2" id="KW-0677">Repeat</keyword>
<evidence type="ECO:0000256" key="2">
    <source>
        <dbReference type="ARBA" id="ARBA00022737"/>
    </source>
</evidence>
<dbReference type="Pfam" id="PF01535">
    <property type="entry name" value="PPR"/>
    <property type="match status" value="1"/>
</dbReference>
<dbReference type="InterPro" id="IPR002885">
    <property type="entry name" value="PPR_rpt"/>
</dbReference>
<dbReference type="Proteomes" id="UP001153555">
    <property type="component" value="Unassembled WGS sequence"/>
</dbReference>
<dbReference type="NCBIfam" id="TIGR00756">
    <property type="entry name" value="PPR"/>
    <property type="match status" value="1"/>
</dbReference>
<evidence type="ECO:0000313" key="4">
    <source>
        <dbReference type="EMBL" id="CAA0842967.1"/>
    </source>
</evidence>
<gene>
    <name evidence="4" type="ORF">SHERM_08821</name>
</gene>
<dbReference type="OrthoDB" id="907694at2759"/>
<dbReference type="InterPro" id="IPR050872">
    <property type="entry name" value="PPR_P_subfamily"/>
</dbReference>
<dbReference type="Gene3D" id="1.25.40.10">
    <property type="entry name" value="Tetratricopeptide repeat domain"/>
    <property type="match status" value="1"/>
</dbReference>
<dbReference type="EMBL" id="CACSLK010034598">
    <property type="protein sequence ID" value="CAA0842967.1"/>
    <property type="molecule type" value="Genomic_DNA"/>
</dbReference>
<proteinExistence type="inferred from homology"/>